<dbReference type="AlphaFoldDB" id="X1D9C7"/>
<reference evidence="1" key="1">
    <citation type="journal article" date="2014" name="Front. Microbiol.">
        <title>High frequency of phylogenetically diverse reductive dehalogenase-homologous genes in deep subseafloor sedimentary metagenomes.</title>
        <authorList>
            <person name="Kawai M."/>
            <person name="Futagami T."/>
            <person name="Toyoda A."/>
            <person name="Takaki Y."/>
            <person name="Nishi S."/>
            <person name="Hori S."/>
            <person name="Arai W."/>
            <person name="Tsubouchi T."/>
            <person name="Morono Y."/>
            <person name="Uchiyama I."/>
            <person name="Ito T."/>
            <person name="Fujiyama A."/>
            <person name="Inagaki F."/>
            <person name="Takami H."/>
        </authorList>
    </citation>
    <scope>NUCLEOTIDE SEQUENCE</scope>
    <source>
        <strain evidence="1">Expedition CK06-06</strain>
    </source>
</reference>
<evidence type="ECO:0000313" key="1">
    <source>
        <dbReference type="EMBL" id="GAH04905.1"/>
    </source>
</evidence>
<dbReference type="EMBL" id="BART01023251">
    <property type="protein sequence ID" value="GAH04905.1"/>
    <property type="molecule type" value="Genomic_DNA"/>
</dbReference>
<comment type="caution">
    <text evidence="1">The sequence shown here is derived from an EMBL/GenBank/DDBJ whole genome shotgun (WGS) entry which is preliminary data.</text>
</comment>
<name>X1D9C7_9ZZZZ</name>
<gene>
    <name evidence="1" type="ORF">S01H4_42358</name>
</gene>
<sequence length="84" mass="9829">MNMSKIEFSMDSVTERRKRTSIRSRSIYDPIIEKFLEGDAKLVEIQVQGKKGSYVKTQLSRRIKSRKLDLTVESVGDYVYLERP</sequence>
<proteinExistence type="predicted"/>
<protein>
    <submittedName>
        <fullName evidence="1">Uncharacterized protein</fullName>
    </submittedName>
</protein>
<accession>X1D9C7</accession>
<organism evidence="1">
    <name type="scientific">marine sediment metagenome</name>
    <dbReference type="NCBI Taxonomy" id="412755"/>
    <lineage>
        <taxon>unclassified sequences</taxon>
        <taxon>metagenomes</taxon>
        <taxon>ecological metagenomes</taxon>
    </lineage>
</organism>